<evidence type="ECO:0000313" key="2">
    <source>
        <dbReference type="EMBL" id="CAB3399319.1"/>
    </source>
</evidence>
<accession>A0A8S1EES3</accession>
<dbReference type="AlphaFoldDB" id="A0A8S1EES3"/>
<sequence>MTIGKQQRGTSVRERVAAIEKNEQVPDATFLENTVIRARYAPDVRGVNRYRHFHMPNVMNDVNSNNFPKDSNHLPFLIRPGQVHYIDPNDRDAANGMEKGIRKKKKNVTLPQLSPTPIKPTVNKRDIVDHIENRARVAIRTNSPEKTSSESDNSVKSNYSGVRFNDRLTSTTQEKPKTTAVRRTFASLGQRQNGVIINGPQKNSLEVALPPRSKSAQDIEARMEPDFAPPDTTFYNIIAAPSLRDFRDMATQTSKHMTTSSVEYLNCGRGTQTEAVPLIIVPRRKSEAPINIRDLEEREALMEVIEDAFSETFDRYTRVRTNQIIANSAKKQGQILRDAKDFLANTLIPQAVILANKSTSKPKTAAEIVANIKIFP</sequence>
<comment type="caution">
    <text evidence="2">The sequence shown here is derived from an EMBL/GenBank/DDBJ whole genome shotgun (WGS) entry which is preliminary data.</text>
</comment>
<feature type="region of interest" description="Disordered" evidence="1">
    <location>
        <begin position="138"/>
        <end position="160"/>
    </location>
</feature>
<keyword evidence="3" id="KW-1185">Reference proteome</keyword>
<evidence type="ECO:0000313" key="3">
    <source>
        <dbReference type="Proteomes" id="UP000494206"/>
    </source>
</evidence>
<name>A0A8S1EES3_9PELO</name>
<reference evidence="2 3" key="1">
    <citation type="submission" date="2020-04" db="EMBL/GenBank/DDBJ databases">
        <authorList>
            <person name="Laetsch R D."/>
            <person name="Stevens L."/>
            <person name="Kumar S."/>
            <person name="Blaxter L. M."/>
        </authorList>
    </citation>
    <scope>NUCLEOTIDE SEQUENCE [LARGE SCALE GENOMIC DNA]</scope>
</reference>
<gene>
    <name evidence="2" type="ORF">CBOVIS_LOCUS2465</name>
</gene>
<organism evidence="2 3">
    <name type="scientific">Caenorhabditis bovis</name>
    <dbReference type="NCBI Taxonomy" id="2654633"/>
    <lineage>
        <taxon>Eukaryota</taxon>
        <taxon>Metazoa</taxon>
        <taxon>Ecdysozoa</taxon>
        <taxon>Nematoda</taxon>
        <taxon>Chromadorea</taxon>
        <taxon>Rhabditida</taxon>
        <taxon>Rhabditina</taxon>
        <taxon>Rhabditomorpha</taxon>
        <taxon>Rhabditoidea</taxon>
        <taxon>Rhabditidae</taxon>
        <taxon>Peloderinae</taxon>
        <taxon>Caenorhabditis</taxon>
    </lineage>
</organism>
<dbReference type="OrthoDB" id="5855868at2759"/>
<proteinExistence type="predicted"/>
<feature type="compositionally biased region" description="Polar residues" evidence="1">
    <location>
        <begin position="140"/>
        <end position="160"/>
    </location>
</feature>
<evidence type="ECO:0000256" key="1">
    <source>
        <dbReference type="SAM" id="MobiDB-lite"/>
    </source>
</evidence>
<dbReference type="Proteomes" id="UP000494206">
    <property type="component" value="Unassembled WGS sequence"/>
</dbReference>
<protein>
    <submittedName>
        <fullName evidence="2">Uncharacterized protein</fullName>
    </submittedName>
</protein>
<dbReference type="EMBL" id="CADEPM010000002">
    <property type="protein sequence ID" value="CAB3399319.1"/>
    <property type="molecule type" value="Genomic_DNA"/>
</dbReference>